<proteinExistence type="predicted"/>
<reference evidence="3" key="1">
    <citation type="submission" date="2012-02" db="EMBL/GenBank/DDBJ databases">
        <title>Genome sequencing of Giardia lamblia Genotypes A2 and B isolates (DH and GS) and comparative analysis with the genomes of Genotypes A1 and E (WB and Pig).</title>
        <authorList>
            <person name="Adam R."/>
            <person name="Dahlstrom E."/>
            <person name="Martens C."/>
            <person name="Bruno D."/>
            <person name="Barbian K."/>
            <person name="Porcella S.F."/>
            <person name="Nash T."/>
        </authorList>
    </citation>
    <scope>NUCLEOTIDE SEQUENCE</scope>
    <source>
        <strain evidence="3">DH</strain>
    </source>
</reference>
<dbReference type="EMBL" id="AHGT01000015">
    <property type="protein sequence ID" value="ESU38264.1"/>
    <property type="molecule type" value="Genomic_DNA"/>
</dbReference>
<accession>V6THZ5</accession>
<dbReference type="Proteomes" id="UP000018320">
    <property type="component" value="Unassembled WGS sequence"/>
</dbReference>
<dbReference type="AlphaFoldDB" id="V6THZ5"/>
<dbReference type="InterPro" id="IPR036390">
    <property type="entry name" value="WH_DNA-bd_sf"/>
</dbReference>
<dbReference type="VEuPathDB" id="GiardiaDB:GL50581_4304"/>
<evidence type="ECO:0000259" key="1">
    <source>
        <dbReference type="PROSITE" id="PS50250"/>
    </source>
</evidence>
<dbReference type="InterPro" id="IPR000717">
    <property type="entry name" value="PCI_dom"/>
</dbReference>
<dbReference type="PROSITE" id="PS50250">
    <property type="entry name" value="PCI"/>
    <property type="match status" value="1"/>
</dbReference>
<dbReference type="Gene3D" id="1.25.40.570">
    <property type="match status" value="2"/>
</dbReference>
<feature type="domain" description="PCI" evidence="1">
    <location>
        <begin position="191"/>
        <end position="384"/>
    </location>
</feature>
<name>V6THZ5_GIAIN</name>
<dbReference type="VEuPathDB" id="GiardiaDB:DHA2_16659"/>
<dbReference type="SUPFAM" id="SSF46785">
    <property type="entry name" value="Winged helix' DNA-binding domain"/>
    <property type="match status" value="1"/>
</dbReference>
<dbReference type="InterPro" id="IPR050871">
    <property type="entry name" value="26S_Proteasome/COP9_Components"/>
</dbReference>
<reference evidence="2 3" key="2">
    <citation type="journal article" date="2013" name="Genome Biol. Evol.">
        <title>Genome sequencing of Giardia lamblia genotypes A2 and B isolates (DH and GS) and comparative analysis with the genomes of genotypes A1 and E (WB and Pig).</title>
        <authorList>
            <person name="Adam R.D."/>
            <person name="Dahlstrom E.W."/>
            <person name="Martens C.A."/>
            <person name="Bruno D.P."/>
            <person name="Barbian K.D."/>
            <person name="Ricklefs S.M."/>
            <person name="Hernandez M.M."/>
            <person name="Narla N.P."/>
            <person name="Patel R.B."/>
            <person name="Porcella S.F."/>
            <person name="Nash T.E."/>
        </authorList>
    </citation>
    <scope>NUCLEOTIDE SEQUENCE [LARGE SCALE GENOMIC DNA]</scope>
    <source>
        <strain evidence="2 3">DH</strain>
    </source>
</reference>
<evidence type="ECO:0000313" key="2">
    <source>
        <dbReference type="EMBL" id="ESU38264.1"/>
    </source>
</evidence>
<dbReference type="VEuPathDB" id="GiardiaDB:QR46_0703"/>
<organism evidence="2 3">
    <name type="scientific">Giardia intestinalis</name>
    <name type="common">Giardia lamblia</name>
    <dbReference type="NCBI Taxonomy" id="5741"/>
    <lineage>
        <taxon>Eukaryota</taxon>
        <taxon>Metamonada</taxon>
        <taxon>Diplomonadida</taxon>
        <taxon>Hexamitidae</taxon>
        <taxon>Giardiinae</taxon>
        <taxon>Giardia</taxon>
    </lineage>
</organism>
<evidence type="ECO:0000313" key="3">
    <source>
        <dbReference type="Proteomes" id="UP000018320"/>
    </source>
</evidence>
<gene>
    <name evidence="2" type="ORF">DHA2_16659</name>
</gene>
<dbReference type="PANTHER" id="PTHR10678">
    <property type="entry name" value="26S PROTEASOME NON-ATPASE REGULATORY SUBUNIT 11/COP9 SIGNALOSOME COMPLEX SUBUNIT 2"/>
    <property type="match status" value="1"/>
</dbReference>
<protein>
    <submittedName>
        <fullName evidence="2">26S proteasome regulatory complex component</fullName>
    </submittedName>
</protein>
<dbReference type="FunFam" id="1.25.40.570:FF:000039">
    <property type="entry name" value="26S proteasome regulatory complex component"/>
    <property type="match status" value="1"/>
</dbReference>
<keyword evidence="2" id="KW-0647">Proteasome</keyword>
<comment type="caution">
    <text evidence="2">The sequence shown here is derived from an EMBL/GenBank/DDBJ whole genome shotgun (WGS) entry which is preliminary data.</text>
</comment>
<sequence>MATSAVTTTACPGEDLLTELTGGVLLDVDVGHKWSELSTSIAPELVEKALPVLLATTPSPALPVVRIASLAQEIIAHYLAETVDYSTTVHLQEQLEKWGRQHNLEFVSTRAVQDQVDGLLRMENMHTWVKAASMIDSLITEARGRDPSAALIRTHLLAAETFTRIKHYSKARSYMMSARAMNIKLSPEMHARMDAVSGCVCICSDDYAGAAGYYQEASNLGYPCVSQLLLVKTLQRRFFEVDAVLQNRRKYATPEKIARFPQWMVDADNAILPKIRKLGILLDGKLNKLLLEQLNTLVDEVLAVKNAAFEVYTVIQIIRRSETLNFILKMLRPYKRVELSHVSGFINMSEEEAKEYLSQLIINGDLPFVIEEGAGTLIRIERERTSNTEFIEEATKAVDLASALLTSCISKSNI</sequence>
<dbReference type="VEuPathDB" id="GiardiaDB:GL50803_0016659"/>
<dbReference type="Pfam" id="PF01399">
    <property type="entry name" value="PCI"/>
    <property type="match status" value="1"/>
</dbReference>
<dbReference type="GO" id="GO:0000502">
    <property type="term" value="C:proteasome complex"/>
    <property type="evidence" value="ECO:0007669"/>
    <property type="project" value="UniProtKB-KW"/>
</dbReference>